<keyword evidence="3" id="KW-1185">Reference proteome</keyword>
<dbReference type="Proteomes" id="UP000078544">
    <property type="component" value="Unassembled WGS sequence"/>
</dbReference>
<evidence type="ECO:0000313" key="2">
    <source>
        <dbReference type="EMBL" id="KZZ94204.1"/>
    </source>
</evidence>
<evidence type="ECO:0000313" key="3">
    <source>
        <dbReference type="Proteomes" id="UP000078544"/>
    </source>
</evidence>
<evidence type="ECO:0000256" key="1">
    <source>
        <dbReference type="SAM" id="MobiDB-lite"/>
    </source>
</evidence>
<sequence length="452" mass="50534">MGTRLTIIEFLPEGTKSRLQLSDVPVKRGFRFVQRSGGGSGLSARQMILIINLEEYSLIEFAHDTAKQIMISHPETRTRRNIRLTAAILSRRWALSTQLSIRDPLHLHERRRRRHRNPPSAGIYPTTFEGPHRSTWRPRSFFDNGKLSATPGNVVRLYDALDVTSLGGAPRSKTKPQDLVGGVPGDTRSLTPFKLEVLLYVQVKRGCDAHHLPGRPYGKEKFGLEEGVLLICSSTTHTTVNVIVILMKTAGSGPPNCIICGLGIYEIGPYSKGCLTIGHIERALAHGTKKTTGHEAIRAAEAEVWGFITMLVSFVKPDIDGYFAQPLWDEVLHKAFAFKMQVARHMAPRGMLAISSSAIYYDEFTENESATTKLVETLVDLVERYDREGRRLLITLISGLAIDDGPKTIHGMLPLNKRFLSNYTREANREPLQRAFTYDINAAKEARISAHR</sequence>
<feature type="region of interest" description="Disordered" evidence="1">
    <location>
        <begin position="110"/>
        <end position="129"/>
    </location>
</feature>
<comment type="caution">
    <text evidence="2">The sequence shown here is derived from an EMBL/GenBank/DDBJ whole genome shotgun (WGS) entry which is preliminary data.</text>
</comment>
<reference evidence="2 3" key="1">
    <citation type="journal article" date="2016" name="Genome Biol. Evol.">
        <title>Divergent and convergent evolution of fungal pathogenicity.</title>
        <authorList>
            <person name="Shang Y."/>
            <person name="Xiao G."/>
            <person name="Zheng P."/>
            <person name="Cen K."/>
            <person name="Zhan S."/>
            <person name="Wang C."/>
        </authorList>
    </citation>
    <scope>NUCLEOTIDE SEQUENCE [LARGE SCALE GENOMIC DNA]</scope>
    <source>
        <strain evidence="2 3">RCEF 2490</strain>
    </source>
</reference>
<name>A0A168AQC0_9HYPO</name>
<dbReference type="EMBL" id="AZGY01000011">
    <property type="protein sequence ID" value="KZZ94204.1"/>
    <property type="molecule type" value="Genomic_DNA"/>
</dbReference>
<protein>
    <submittedName>
        <fullName evidence="2">Uncharacterized protein</fullName>
    </submittedName>
</protein>
<proteinExistence type="predicted"/>
<accession>A0A168AQC0</accession>
<organism evidence="2 3">
    <name type="scientific">Moelleriella libera RCEF 2490</name>
    <dbReference type="NCBI Taxonomy" id="1081109"/>
    <lineage>
        <taxon>Eukaryota</taxon>
        <taxon>Fungi</taxon>
        <taxon>Dikarya</taxon>
        <taxon>Ascomycota</taxon>
        <taxon>Pezizomycotina</taxon>
        <taxon>Sordariomycetes</taxon>
        <taxon>Hypocreomycetidae</taxon>
        <taxon>Hypocreales</taxon>
        <taxon>Clavicipitaceae</taxon>
        <taxon>Moelleriella</taxon>
    </lineage>
</organism>
<gene>
    <name evidence="2" type="ORF">AAL_05171</name>
</gene>
<dbReference type="AlphaFoldDB" id="A0A168AQC0"/>